<dbReference type="Proteomes" id="UP001342314">
    <property type="component" value="Unassembled WGS sequence"/>
</dbReference>
<evidence type="ECO:0000256" key="1">
    <source>
        <dbReference type="SAM" id="MobiDB-lite"/>
    </source>
</evidence>
<dbReference type="InterPro" id="IPR014756">
    <property type="entry name" value="Ig_E-set"/>
</dbReference>
<reference evidence="3 4" key="1">
    <citation type="submission" date="2021-12" db="EMBL/GenBank/DDBJ databases">
        <title>High titer production of polyol ester of fatty acids by Rhodotorula paludigena BS15 towards product separation-free biomass refinery.</title>
        <authorList>
            <person name="Mano J."/>
            <person name="Ono H."/>
            <person name="Tanaka T."/>
            <person name="Naito K."/>
            <person name="Sushida H."/>
            <person name="Ike M."/>
            <person name="Tokuyasu K."/>
            <person name="Kitaoka M."/>
        </authorList>
    </citation>
    <scope>NUCLEOTIDE SEQUENCE [LARGE SCALE GENOMIC DNA]</scope>
    <source>
        <strain evidence="3 4">BS15</strain>
    </source>
</reference>
<accession>A0AAV5GLD9</accession>
<evidence type="ECO:0000259" key="2">
    <source>
        <dbReference type="Pfam" id="PF00339"/>
    </source>
</evidence>
<keyword evidence="4" id="KW-1185">Reference proteome</keyword>
<gene>
    <name evidence="3" type="ORF">Rhopal_002846-T1</name>
</gene>
<sequence length="486" mass="52489">MLSSFFSSPTVKVSLSEDQLFVHPVATGFPAQDPVLRGTVLISLPTKKSIRKIKVVFEGLCDACGGDGWQYETTTVLRKELEQDLEGEAFDAGNHHFNFAFIVPSSTPASQRSIYGRTRYYVKAFVDFDNKLSGSMTSTPVAVWIATNPSPPGEIPYPTDLSVQHFSEDLGPVGIGISSPHLTVSALCNVRLSLLGPPQPITLISVTGTITQTFEVHYRNGQVAKPKPKILKLTKVDQRASPSLVVPIHNPATCTVNPGQPIDDAVLSRSPENPNLPRAGDASPPGDAATPSYRPVSTCCKPKPDVPVPDPTPLAHLQPGQEFHHSRICRVPDDDKVRPTTLEGSEGTRIRVSHKMNVEVRYRKEGDDEDMVLTIGKPVTITSCCCLVDSLYLPAYCADAPAKTVIAPLPSRCACNMTLKECMDRDGVLLQRAGALDPPSHEARFLGVGREAKSPSCTSAEASFQLPAYTRRDSGYLDGGTPTSDC</sequence>
<name>A0AAV5GLD9_9BASI</name>
<dbReference type="SUPFAM" id="SSF81296">
    <property type="entry name" value="E set domains"/>
    <property type="match status" value="1"/>
</dbReference>
<dbReference type="AlphaFoldDB" id="A0AAV5GLD9"/>
<protein>
    <recommendedName>
        <fullName evidence="2">Arrestin-like N-terminal domain-containing protein</fullName>
    </recommendedName>
</protein>
<dbReference type="Gene3D" id="2.60.40.640">
    <property type="match status" value="1"/>
</dbReference>
<comment type="caution">
    <text evidence="3">The sequence shown here is derived from an EMBL/GenBank/DDBJ whole genome shotgun (WGS) entry which is preliminary data.</text>
</comment>
<dbReference type="InterPro" id="IPR011021">
    <property type="entry name" value="Arrestin-like_N"/>
</dbReference>
<dbReference type="Pfam" id="PF00339">
    <property type="entry name" value="Arrestin_N"/>
    <property type="match status" value="1"/>
</dbReference>
<feature type="domain" description="Arrestin-like N-terminal" evidence="2">
    <location>
        <begin position="84"/>
        <end position="134"/>
    </location>
</feature>
<organism evidence="3 4">
    <name type="scientific">Rhodotorula paludigena</name>
    <dbReference type="NCBI Taxonomy" id="86838"/>
    <lineage>
        <taxon>Eukaryota</taxon>
        <taxon>Fungi</taxon>
        <taxon>Dikarya</taxon>
        <taxon>Basidiomycota</taxon>
        <taxon>Pucciniomycotina</taxon>
        <taxon>Microbotryomycetes</taxon>
        <taxon>Sporidiobolales</taxon>
        <taxon>Sporidiobolaceae</taxon>
        <taxon>Rhodotorula</taxon>
    </lineage>
</organism>
<feature type="region of interest" description="Disordered" evidence="1">
    <location>
        <begin position="255"/>
        <end position="296"/>
    </location>
</feature>
<evidence type="ECO:0000313" key="4">
    <source>
        <dbReference type="Proteomes" id="UP001342314"/>
    </source>
</evidence>
<proteinExistence type="predicted"/>
<dbReference type="EMBL" id="BQKY01000005">
    <property type="protein sequence ID" value="GJN89857.1"/>
    <property type="molecule type" value="Genomic_DNA"/>
</dbReference>
<dbReference type="InterPro" id="IPR014752">
    <property type="entry name" value="Arrestin-like_C"/>
</dbReference>
<evidence type="ECO:0000313" key="3">
    <source>
        <dbReference type="EMBL" id="GJN89857.1"/>
    </source>
</evidence>